<gene>
    <name evidence="1" type="ORF">FHX71_001593</name>
</gene>
<dbReference type="RefSeq" id="WP_182615190.1">
    <property type="nucleotide sequence ID" value="NZ_BAAATF010000007.1"/>
</dbReference>
<reference evidence="1 2" key="1">
    <citation type="submission" date="2020-07" db="EMBL/GenBank/DDBJ databases">
        <title>Sequencing the genomes of 1000 actinobacteria strains.</title>
        <authorList>
            <person name="Klenk H.-P."/>
        </authorList>
    </citation>
    <scope>NUCLEOTIDE SEQUENCE [LARGE SCALE GENOMIC DNA]</scope>
    <source>
        <strain evidence="1 2">DSM 44121</strain>
    </source>
</reference>
<proteinExistence type="predicted"/>
<dbReference type="Proteomes" id="UP000540568">
    <property type="component" value="Unassembled WGS sequence"/>
</dbReference>
<comment type="caution">
    <text evidence="1">The sequence shown here is derived from an EMBL/GenBank/DDBJ whole genome shotgun (WGS) entry which is preliminary data.</text>
</comment>
<dbReference type="EMBL" id="JACGWV010000001">
    <property type="protein sequence ID" value="MBA8807651.1"/>
    <property type="molecule type" value="Genomic_DNA"/>
</dbReference>
<evidence type="ECO:0000313" key="1">
    <source>
        <dbReference type="EMBL" id="MBA8807651.1"/>
    </source>
</evidence>
<evidence type="ECO:0000313" key="2">
    <source>
        <dbReference type="Proteomes" id="UP000540568"/>
    </source>
</evidence>
<dbReference type="AlphaFoldDB" id="A0A7W3J7C6"/>
<protein>
    <submittedName>
        <fullName evidence="1">Uncharacterized protein</fullName>
    </submittedName>
</protein>
<keyword evidence="2" id="KW-1185">Reference proteome</keyword>
<sequence>MKTTATSPDSLVRALGVVAQVLATVGEDRIETVTLNRGRISLHPHDLSEGEQIARALGCSLPMDHRMLVPGTTDWSGDIDGHEVHIRAQLRSLTAGPA</sequence>
<accession>A0A7W3J7C6</accession>
<organism evidence="1 2">
    <name type="scientific">Promicromonospora sukumoe</name>
    <dbReference type="NCBI Taxonomy" id="88382"/>
    <lineage>
        <taxon>Bacteria</taxon>
        <taxon>Bacillati</taxon>
        <taxon>Actinomycetota</taxon>
        <taxon>Actinomycetes</taxon>
        <taxon>Micrococcales</taxon>
        <taxon>Promicromonosporaceae</taxon>
        <taxon>Promicromonospora</taxon>
    </lineage>
</organism>
<name>A0A7W3J7C6_9MICO</name>